<dbReference type="PROSITE" id="PS50894">
    <property type="entry name" value="HPT"/>
    <property type="match status" value="1"/>
</dbReference>
<feature type="modified residue" description="Phosphohistidine" evidence="1">
    <location>
        <position position="61"/>
    </location>
</feature>
<evidence type="ECO:0000259" key="2">
    <source>
        <dbReference type="PROSITE" id="PS50894"/>
    </source>
</evidence>
<proteinExistence type="predicted"/>
<organism evidence="3 5">
    <name type="scientific">[Clostridium] leptum DSM 753</name>
    <dbReference type="NCBI Taxonomy" id="428125"/>
    <lineage>
        <taxon>Bacteria</taxon>
        <taxon>Bacillati</taxon>
        <taxon>Bacillota</taxon>
        <taxon>Clostridia</taxon>
        <taxon>Eubacteriales</taxon>
        <taxon>Oscillospiraceae</taxon>
        <taxon>Oscillospiraceae incertae sedis</taxon>
    </lineage>
</organism>
<evidence type="ECO:0000313" key="3">
    <source>
        <dbReference type="EMBL" id="EDO61629.1"/>
    </source>
</evidence>
<evidence type="ECO:0000256" key="1">
    <source>
        <dbReference type="PROSITE-ProRule" id="PRU00110"/>
    </source>
</evidence>
<evidence type="ECO:0000313" key="6">
    <source>
        <dbReference type="Proteomes" id="UP000220611"/>
    </source>
</evidence>
<reference evidence="3 5" key="1">
    <citation type="submission" date="2007-08" db="EMBL/GenBank/DDBJ databases">
        <title>Draft genome sequence of Clostridium leptum (DSM 753).</title>
        <authorList>
            <person name="Sudarsanam P."/>
            <person name="Ley R."/>
            <person name="Guruge J."/>
            <person name="Turnbaugh P.J."/>
            <person name="Mahowald M."/>
            <person name="Liep D."/>
            <person name="Gordon J."/>
        </authorList>
    </citation>
    <scope>NUCLEOTIDE SEQUENCE [LARGE SCALE GENOMIC DNA]</scope>
    <source>
        <strain evidence="3 5">DSM 753</strain>
    </source>
</reference>
<dbReference type="Gene3D" id="1.20.120.160">
    <property type="entry name" value="HPT domain"/>
    <property type="match status" value="1"/>
</dbReference>
<comment type="caution">
    <text evidence="3">The sequence shown here is derived from an EMBL/GenBank/DDBJ whole genome shotgun (WGS) entry which is preliminary data.</text>
</comment>
<dbReference type="Proteomes" id="UP000003490">
    <property type="component" value="Unassembled WGS sequence"/>
</dbReference>
<evidence type="ECO:0000313" key="5">
    <source>
        <dbReference type="Proteomes" id="UP000003490"/>
    </source>
</evidence>
<accession>A7VTY3</accession>
<keyword evidence="6" id="KW-1185">Reference proteome</keyword>
<reference evidence="3 5" key="2">
    <citation type="submission" date="2007-08" db="EMBL/GenBank/DDBJ databases">
        <authorList>
            <person name="Fulton L."/>
            <person name="Clifton S."/>
            <person name="Fulton B."/>
            <person name="Xu J."/>
            <person name="Minx P."/>
            <person name="Pepin K.H."/>
            <person name="Johnson M."/>
            <person name="Thiruvilangam P."/>
            <person name="Bhonagiri V."/>
            <person name="Nash W.E."/>
            <person name="Wang C."/>
            <person name="Mardis E.R."/>
            <person name="Wilson R.K."/>
        </authorList>
    </citation>
    <scope>NUCLEOTIDE SEQUENCE [LARGE SCALE GENOMIC DNA]</scope>
    <source>
        <strain evidence="3 5">DSM 753</strain>
    </source>
</reference>
<dbReference type="AlphaFoldDB" id="A7VTY3"/>
<sequence>MTLPEAAHCLSIDLNTVIARFSGNEALYLRFLRKMPMDPTYFSLVEAVEKKDYSLIEREAHTLKGVAANLGLDSLRYASDGLVQAVRRKEYDEIPALFEIIKTAHEKMVEVLSQLD</sequence>
<feature type="domain" description="HPt" evidence="2">
    <location>
        <begin position="20"/>
        <end position="116"/>
    </location>
</feature>
<dbReference type="eggNOG" id="COG2198">
    <property type="taxonomic scope" value="Bacteria"/>
</dbReference>
<dbReference type="Pfam" id="PF01627">
    <property type="entry name" value="Hpt"/>
    <property type="match status" value="1"/>
</dbReference>
<evidence type="ECO:0000313" key="4">
    <source>
        <dbReference type="EMBL" id="PEQ25553.1"/>
    </source>
</evidence>
<reference evidence="4 6" key="3">
    <citation type="submission" date="2017-07" db="EMBL/GenBank/DDBJ databases">
        <title>Prevalence of linear plasmids in Cutibacterium (Propionibacterium) acnes isolates obtained from prostatic tissue.</title>
        <authorList>
            <person name="Davidsson S."/>
            <person name="Carlsson J."/>
            <person name="Molling P."/>
            <person name="Andren O."/>
            <person name="Andersson S.-O."/>
            <person name="Brzuszkiewicz E."/>
            <person name="Poehlein A."/>
            <person name="Al-Zeer M."/>
            <person name="Brinkmann V."/>
            <person name="Scavenius C."/>
            <person name="Nazipi S."/>
            <person name="Soderquist B."/>
            <person name="Bruggemann H."/>
        </authorList>
    </citation>
    <scope>NUCLEOTIDE SEQUENCE [LARGE SCALE GENOMIC DNA]</scope>
    <source>
        <strain evidence="4 6">DSM 753</strain>
    </source>
</reference>
<dbReference type="EMBL" id="ABCB02000018">
    <property type="protein sequence ID" value="EDO61629.1"/>
    <property type="molecule type" value="Genomic_DNA"/>
</dbReference>
<gene>
    <name evidence="4" type="ORF">CH238_00725</name>
    <name evidence="3" type="ORF">CLOLEP_02028</name>
</gene>
<dbReference type="InterPro" id="IPR036641">
    <property type="entry name" value="HPT_dom_sf"/>
</dbReference>
<dbReference type="Proteomes" id="UP000220611">
    <property type="component" value="Unassembled WGS sequence"/>
</dbReference>
<dbReference type="EMBL" id="NOXF01000001">
    <property type="protein sequence ID" value="PEQ25553.1"/>
    <property type="molecule type" value="Genomic_DNA"/>
</dbReference>
<protein>
    <submittedName>
        <fullName evidence="3">Hpt domain protein</fullName>
    </submittedName>
    <submittedName>
        <fullName evidence="4">Hpt domain-containing protein</fullName>
    </submittedName>
</protein>
<dbReference type="GO" id="GO:0000160">
    <property type="term" value="P:phosphorelay signal transduction system"/>
    <property type="evidence" value="ECO:0007669"/>
    <property type="project" value="InterPro"/>
</dbReference>
<dbReference type="OrthoDB" id="1669200at2"/>
<dbReference type="InterPro" id="IPR008207">
    <property type="entry name" value="Sig_transdc_His_kin_Hpt_dom"/>
</dbReference>
<dbReference type="HOGENOM" id="CLU_131453_1_0_9"/>
<keyword evidence="1" id="KW-0597">Phosphoprotein</keyword>
<dbReference type="SUPFAM" id="SSF47226">
    <property type="entry name" value="Histidine-containing phosphotransfer domain, HPT domain"/>
    <property type="match status" value="1"/>
</dbReference>
<name>A7VTY3_9FIRM</name>